<dbReference type="EMBL" id="JBEPME010000007">
    <property type="protein sequence ID" value="MET3658995.1"/>
    <property type="molecule type" value="Genomic_DNA"/>
</dbReference>
<keyword evidence="2" id="KW-0178">Competence</keyword>
<dbReference type="Proteomes" id="UP001549104">
    <property type="component" value="Unassembled WGS sequence"/>
</dbReference>
<evidence type="ECO:0000256" key="1">
    <source>
        <dbReference type="ARBA" id="ARBA00004241"/>
    </source>
</evidence>
<dbReference type="NCBIfam" id="TIGR02532">
    <property type="entry name" value="IV_pilin_GFxxxE"/>
    <property type="match status" value="1"/>
</dbReference>
<dbReference type="PROSITE" id="PS00409">
    <property type="entry name" value="PROKAR_NTER_METHYL"/>
    <property type="match status" value="1"/>
</dbReference>
<proteinExistence type="predicted"/>
<comment type="caution">
    <text evidence="4">The sequence shown here is derived from an EMBL/GenBank/DDBJ whole genome shotgun (WGS) entry which is preliminary data.</text>
</comment>
<organism evidence="4 5">
    <name type="scientific">Sporosarcina psychrophila</name>
    <name type="common">Bacillus psychrophilus</name>
    <dbReference type="NCBI Taxonomy" id="1476"/>
    <lineage>
        <taxon>Bacteria</taxon>
        <taxon>Bacillati</taxon>
        <taxon>Bacillota</taxon>
        <taxon>Bacilli</taxon>
        <taxon>Bacillales</taxon>
        <taxon>Caryophanaceae</taxon>
        <taxon>Sporosarcina</taxon>
    </lineage>
</organism>
<comment type="subcellular location">
    <subcellularLocation>
        <location evidence="1">Cell surface</location>
    </subcellularLocation>
</comment>
<evidence type="ECO:0000256" key="2">
    <source>
        <dbReference type="ARBA" id="ARBA00023287"/>
    </source>
</evidence>
<keyword evidence="3" id="KW-0472">Membrane</keyword>
<reference evidence="4 5" key="1">
    <citation type="submission" date="2024-06" db="EMBL/GenBank/DDBJ databases">
        <title>Sorghum-associated microbial communities from plants grown in Nebraska, USA.</title>
        <authorList>
            <person name="Schachtman D."/>
        </authorList>
    </citation>
    <scope>NUCLEOTIDE SEQUENCE [LARGE SCALE GENOMIC DNA]</scope>
    <source>
        <strain evidence="4 5">1288</strain>
    </source>
</reference>
<dbReference type="Pfam" id="PF07963">
    <property type="entry name" value="N_methyl"/>
    <property type="match status" value="1"/>
</dbReference>
<keyword evidence="3" id="KW-0812">Transmembrane</keyword>
<name>A0ABV2KD46_SPOPS</name>
<gene>
    <name evidence="4" type="ORF">ABIC55_004114</name>
</gene>
<dbReference type="InterPro" id="IPR012902">
    <property type="entry name" value="N_methyl_site"/>
</dbReference>
<feature type="transmembrane region" description="Helical" evidence="3">
    <location>
        <begin position="12"/>
        <end position="33"/>
    </location>
</feature>
<evidence type="ECO:0000313" key="4">
    <source>
        <dbReference type="EMBL" id="MET3658995.1"/>
    </source>
</evidence>
<evidence type="ECO:0000256" key="3">
    <source>
        <dbReference type="SAM" id="Phobius"/>
    </source>
</evidence>
<keyword evidence="5" id="KW-1185">Reference proteome</keyword>
<keyword evidence="3" id="KW-1133">Transmembrane helix</keyword>
<evidence type="ECO:0000313" key="5">
    <source>
        <dbReference type="Proteomes" id="UP001549104"/>
    </source>
</evidence>
<dbReference type="RefSeq" id="WP_338652786.1">
    <property type="nucleotide sequence ID" value="NZ_CP146246.1"/>
</dbReference>
<accession>A0ABV2KD46</accession>
<protein>
    <submittedName>
        <fullName evidence="4">Prepilin-type N-terminal cleavage/methylation domain-containing protein</fullName>
    </submittedName>
</protein>
<sequence length="151" mass="17168">MWKLSRNNRGVTLVEVLAVLVLMSLILLMINGVHQYGQKQFVRQKEQIQNQENVQFAVKYITREIRRHGTFEVEGKHKLIIGNEKGDSSEDVYIYKNNAIYRNDTILIEGIGSFDLERKSQGVKLTIGSNGDPEVNGEVVETIIYSRGGDN</sequence>